<evidence type="ECO:0000313" key="1">
    <source>
        <dbReference type="EMBL" id="KKL82147.1"/>
    </source>
</evidence>
<sequence length="60" mass="7263">MYWKIFKPRKYSYYKYLSHRYQMYGGDLFITLMTLKAPVNLNIYAPSEHGLMTTVDYVLK</sequence>
<dbReference type="EMBL" id="LAZR01022355">
    <property type="protein sequence ID" value="KKL82147.1"/>
    <property type="molecule type" value="Genomic_DNA"/>
</dbReference>
<proteinExistence type="predicted"/>
<organism evidence="1">
    <name type="scientific">marine sediment metagenome</name>
    <dbReference type="NCBI Taxonomy" id="412755"/>
    <lineage>
        <taxon>unclassified sequences</taxon>
        <taxon>metagenomes</taxon>
        <taxon>ecological metagenomes</taxon>
    </lineage>
</organism>
<reference evidence="1" key="1">
    <citation type="journal article" date="2015" name="Nature">
        <title>Complex archaea that bridge the gap between prokaryotes and eukaryotes.</title>
        <authorList>
            <person name="Spang A."/>
            <person name="Saw J.H."/>
            <person name="Jorgensen S.L."/>
            <person name="Zaremba-Niedzwiedzka K."/>
            <person name="Martijn J."/>
            <person name="Lind A.E."/>
            <person name="van Eijk R."/>
            <person name="Schleper C."/>
            <person name="Guy L."/>
            <person name="Ettema T.J."/>
        </authorList>
    </citation>
    <scope>NUCLEOTIDE SEQUENCE</scope>
</reference>
<comment type="caution">
    <text evidence="1">The sequence shown here is derived from an EMBL/GenBank/DDBJ whole genome shotgun (WGS) entry which is preliminary data.</text>
</comment>
<gene>
    <name evidence="1" type="ORF">LCGC14_1987680</name>
</gene>
<dbReference type="AlphaFoldDB" id="A0A0F9I428"/>
<name>A0A0F9I428_9ZZZZ</name>
<accession>A0A0F9I428</accession>
<protein>
    <submittedName>
        <fullName evidence="1">Uncharacterized protein</fullName>
    </submittedName>
</protein>